<proteinExistence type="predicted"/>
<accession>A0A9P3C5G9</accession>
<dbReference type="Pfam" id="PF13087">
    <property type="entry name" value="AAA_12"/>
    <property type="match status" value="1"/>
</dbReference>
<dbReference type="GeneID" id="66936315"/>
<feature type="region of interest" description="Disordered" evidence="1">
    <location>
        <begin position="178"/>
        <end position="208"/>
    </location>
</feature>
<dbReference type="InterPro" id="IPR027417">
    <property type="entry name" value="P-loop_NTPase"/>
</dbReference>
<dbReference type="Gene3D" id="3.40.50.300">
    <property type="entry name" value="P-loop containing nucleotide triphosphate hydrolases"/>
    <property type="match status" value="1"/>
</dbReference>
<gene>
    <name evidence="3" type="ORF">Aspvir_008333</name>
</gene>
<evidence type="ECO:0000313" key="3">
    <source>
        <dbReference type="EMBL" id="GIK04254.1"/>
    </source>
</evidence>
<dbReference type="EMBL" id="BOPL01000006">
    <property type="protein sequence ID" value="GIK04254.1"/>
    <property type="molecule type" value="Genomic_DNA"/>
</dbReference>
<reference evidence="3 4" key="1">
    <citation type="submission" date="2021-02" db="EMBL/GenBank/DDBJ databases">
        <title>Pan-genome distribution and transcriptional activeness of fungal secondary metabolism genes in Aspergillus section Fumigati.</title>
        <authorList>
            <person name="Takahashi H."/>
            <person name="Umemura M."/>
            <person name="Ninomiya A."/>
            <person name="Kusuya Y."/>
            <person name="Urayama S."/>
            <person name="Shimizu M."/>
            <person name="Watanabe A."/>
            <person name="Kamei K."/>
            <person name="Yaguchi T."/>
            <person name="Hagiwara D."/>
        </authorList>
    </citation>
    <scope>NUCLEOTIDE SEQUENCE [LARGE SCALE GENOMIC DNA]</scope>
    <source>
        <strain evidence="3 4">IFM 47045</strain>
    </source>
</reference>
<dbReference type="Proteomes" id="UP000710440">
    <property type="component" value="Unassembled WGS sequence"/>
</dbReference>
<evidence type="ECO:0000313" key="4">
    <source>
        <dbReference type="Proteomes" id="UP000710440"/>
    </source>
</evidence>
<organism evidence="3 4">
    <name type="scientific">Aspergillus viridinutans</name>
    <dbReference type="NCBI Taxonomy" id="75553"/>
    <lineage>
        <taxon>Eukaryota</taxon>
        <taxon>Fungi</taxon>
        <taxon>Dikarya</taxon>
        <taxon>Ascomycota</taxon>
        <taxon>Pezizomycotina</taxon>
        <taxon>Eurotiomycetes</taxon>
        <taxon>Eurotiomycetidae</taxon>
        <taxon>Eurotiales</taxon>
        <taxon>Aspergillaceae</taxon>
        <taxon>Aspergillus</taxon>
        <taxon>Aspergillus subgen. Fumigati</taxon>
    </lineage>
</organism>
<feature type="domain" description="DNA2/NAM7 helicase-like C-terminal" evidence="2">
    <location>
        <begin position="4"/>
        <end position="98"/>
    </location>
</feature>
<comment type="caution">
    <text evidence="3">The sequence shown here is derived from an EMBL/GenBank/DDBJ whole genome shotgun (WGS) entry which is preliminary data.</text>
</comment>
<dbReference type="AlphaFoldDB" id="A0A9P3C5G9"/>
<protein>
    <recommendedName>
        <fullName evidence="2">DNA2/NAM7 helicase-like C-terminal domain-containing protein</fullName>
    </recommendedName>
</protein>
<dbReference type="OrthoDB" id="201314at2759"/>
<dbReference type="RefSeq" id="XP_043127440.1">
    <property type="nucleotide sequence ID" value="XM_043271505.1"/>
</dbReference>
<keyword evidence="4" id="KW-1185">Reference proteome</keyword>
<evidence type="ECO:0000259" key="2">
    <source>
        <dbReference type="Pfam" id="PF13087"/>
    </source>
</evidence>
<evidence type="ECO:0000256" key="1">
    <source>
        <dbReference type="SAM" id="MobiDB-lite"/>
    </source>
</evidence>
<dbReference type="InterPro" id="IPR041679">
    <property type="entry name" value="DNA2/NAM7-like_C"/>
</dbReference>
<name>A0A9P3C5G9_ASPVI</name>
<sequence length="208" mass="22486">MSSELVDDIAKDVANPPHTLDLITVLTPYCSQMHLYLNSFCSNHRLQGVRIHTVDSFQGCGSLVVVFDTTSMSRLQFLADPNRLTAGLSCARAGLYIMEAVQLKRPGTKDPGELRKISSTGHVLRHLCKGRDRTPIPDSWQPVIHGVLDGQLITKHVNTGDPMTSADVGDPVNMTTNVMEDTAGGSDTADYAPISNQSLNAPSAADDR</sequence>